<evidence type="ECO:0000259" key="5">
    <source>
        <dbReference type="Pfam" id="PF00150"/>
    </source>
</evidence>
<evidence type="ECO:0000313" key="6">
    <source>
        <dbReference type="EnsemblPlants" id="AUR62005512-RA:cds"/>
    </source>
</evidence>
<dbReference type="OMA" id="APCYKCT"/>
<evidence type="ECO:0000313" key="7">
    <source>
        <dbReference type="Proteomes" id="UP000596660"/>
    </source>
</evidence>
<dbReference type="SUPFAM" id="SSF51445">
    <property type="entry name" value="(Trans)glycosidases"/>
    <property type="match status" value="1"/>
</dbReference>
<evidence type="ECO:0000256" key="4">
    <source>
        <dbReference type="RuleBase" id="RU361153"/>
    </source>
</evidence>
<dbReference type="Gene3D" id="3.20.20.80">
    <property type="entry name" value="Glycosidases"/>
    <property type="match status" value="1"/>
</dbReference>
<dbReference type="EnsemblPlants" id="AUR62005512-RA">
    <property type="protein sequence ID" value="AUR62005512-RA:cds"/>
    <property type="gene ID" value="AUR62005512"/>
</dbReference>
<dbReference type="GO" id="GO:0000272">
    <property type="term" value="P:polysaccharide catabolic process"/>
    <property type="evidence" value="ECO:0007669"/>
    <property type="project" value="InterPro"/>
</dbReference>
<comment type="similarity">
    <text evidence="1 4">Belongs to the glycosyl hydrolase 5 (cellulase A) family.</text>
</comment>
<organism evidence="6 7">
    <name type="scientific">Chenopodium quinoa</name>
    <name type="common">Quinoa</name>
    <dbReference type="NCBI Taxonomy" id="63459"/>
    <lineage>
        <taxon>Eukaryota</taxon>
        <taxon>Viridiplantae</taxon>
        <taxon>Streptophyta</taxon>
        <taxon>Embryophyta</taxon>
        <taxon>Tracheophyta</taxon>
        <taxon>Spermatophyta</taxon>
        <taxon>Magnoliopsida</taxon>
        <taxon>eudicotyledons</taxon>
        <taxon>Gunneridae</taxon>
        <taxon>Pentapetalae</taxon>
        <taxon>Caryophyllales</taxon>
        <taxon>Chenopodiaceae</taxon>
        <taxon>Chenopodioideae</taxon>
        <taxon>Atripliceae</taxon>
        <taxon>Chenopodium</taxon>
    </lineage>
</organism>
<dbReference type="InterPro" id="IPR017853">
    <property type="entry name" value="GH"/>
</dbReference>
<evidence type="ECO:0000256" key="1">
    <source>
        <dbReference type="ARBA" id="ARBA00005641"/>
    </source>
</evidence>
<dbReference type="SUPFAM" id="SSF50370">
    <property type="entry name" value="Ricin B-like lectins"/>
    <property type="match status" value="1"/>
</dbReference>
<accession>A0A803L0X4</accession>
<dbReference type="PANTHER" id="PTHR31263">
    <property type="entry name" value="CELLULASE FAMILY PROTEIN (AFU_ORTHOLOGUE AFUA_5G14560)"/>
    <property type="match status" value="1"/>
</dbReference>
<keyword evidence="3 4" id="KW-0326">Glycosidase</keyword>
<dbReference type="Proteomes" id="UP000596660">
    <property type="component" value="Unplaced"/>
</dbReference>
<dbReference type="Gramene" id="AUR62005512-RA">
    <property type="protein sequence ID" value="AUR62005512-RA:cds"/>
    <property type="gene ID" value="AUR62005512"/>
</dbReference>
<reference evidence="6" key="1">
    <citation type="journal article" date="2017" name="Nature">
        <title>The genome of Chenopodium quinoa.</title>
        <authorList>
            <person name="Jarvis D.E."/>
            <person name="Ho Y.S."/>
            <person name="Lightfoot D.J."/>
            <person name="Schmoeckel S.M."/>
            <person name="Li B."/>
            <person name="Borm T.J.A."/>
            <person name="Ohyanagi H."/>
            <person name="Mineta K."/>
            <person name="Michell C.T."/>
            <person name="Saber N."/>
            <person name="Kharbatia N.M."/>
            <person name="Rupper R.R."/>
            <person name="Sharp A.R."/>
            <person name="Dally N."/>
            <person name="Boughton B.A."/>
            <person name="Woo Y.H."/>
            <person name="Gao G."/>
            <person name="Schijlen E.G.W.M."/>
            <person name="Guo X."/>
            <person name="Momin A.A."/>
            <person name="Negrao S."/>
            <person name="Al-Babili S."/>
            <person name="Gehring C."/>
            <person name="Roessner U."/>
            <person name="Jung C."/>
            <person name="Murphy K."/>
            <person name="Arold S.T."/>
            <person name="Gojobori T."/>
            <person name="van der Linden C.G."/>
            <person name="van Loo E.N."/>
            <person name="Jellen E.N."/>
            <person name="Maughan P.J."/>
            <person name="Tester M."/>
        </authorList>
    </citation>
    <scope>NUCLEOTIDE SEQUENCE [LARGE SCALE GENOMIC DNA]</scope>
    <source>
        <strain evidence="6">cv. PI 614886</strain>
    </source>
</reference>
<feature type="domain" description="Glycoside hydrolase family 5" evidence="5">
    <location>
        <begin position="48"/>
        <end position="324"/>
    </location>
</feature>
<dbReference type="InterPro" id="IPR035992">
    <property type="entry name" value="Ricin_B-like_lectins"/>
</dbReference>
<sequence>EASHSLPLSTNSRWIINEEGQRVKLACVNWASHLELVVAEGLTHQPVDVISKNIRDMGFNCVRLTWPLYLATNDSLASLTVRQSFVNAGLLDSISGLQANNPSIVDLSLINAFQTVVASLTSNNVMIILDNHLSKPGWCCSSSDGNGFFGDQYFNPDLWISGLTKMATLFQDNPNVIGMSLRNELRGPKQNANDWYMQRGAEAVHGANPNVLVILSGLSYDKDFTFLRKQPVSLSFTGKLVFETHWYAFTDGQSWKDGNPNQVCSRVRNNMMGLSGFLLDKGYPLFVSEWGIDLRGINDNDNRYLNCFLAWVVEHDLDYAFWTLVGSYYLREGVVGMNEYYGLLNSDWSQVRNSSFLERISITLTPLQGPGIQDRNKHKIIFNPLTGLCIQRTPMTPIGVQLGDCSQSNHWTYTPQQILGIKGSYFCLQAQGLNRPARLSLNCPGTGTRWATISDSKLHLSTSLSKSSNVCLDVDSSNNLITTTCKCLSNDNKCDPGSQWFKIVDAADTITTSVQTQQPQIM</sequence>
<keyword evidence="7" id="KW-1185">Reference proteome</keyword>
<dbReference type="Pfam" id="PF00150">
    <property type="entry name" value="Cellulase"/>
    <property type="match status" value="1"/>
</dbReference>
<evidence type="ECO:0000256" key="2">
    <source>
        <dbReference type="ARBA" id="ARBA00022801"/>
    </source>
</evidence>
<reference evidence="6" key="2">
    <citation type="submission" date="2021-03" db="UniProtKB">
        <authorList>
            <consortium name="EnsemblPlants"/>
        </authorList>
    </citation>
    <scope>IDENTIFICATION</scope>
</reference>
<dbReference type="PANTHER" id="PTHR31263:SF44">
    <property type="entry name" value="OS04G0481200 PROTEIN"/>
    <property type="match status" value="1"/>
</dbReference>
<proteinExistence type="inferred from homology"/>
<dbReference type="GO" id="GO:0004553">
    <property type="term" value="F:hydrolase activity, hydrolyzing O-glycosyl compounds"/>
    <property type="evidence" value="ECO:0007669"/>
    <property type="project" value="InterPro"/>
</dbReference>
<keyword evidence="2 4" id="KW-0378">Hydrolase</keyword>
<dbReference type="InterPro" id="IPR001547">
    <property type="entry name" value="Glyco_hydro_5"/>
</dbReference>
<protein>
    <recommendedName>
        <fullName evidence="5">Glycoside hydrolase family 5 domain-containing protein</fullName>
    </recommendedName>
</protein>
<name>A0A803L0X4_CHEQI</name>
<dbReference type="AlphaFoldDB" id="A0A803L0X4"/>
<evidence type="ECO:0000256" key="3">
    <source>
        <dbReference type="ARBA" id="ARBA00023295"/>
    </source>
</evidence>